<organism evidence="3 4">
    <name type="scientific">Streptomyces antibioticus</name>
    <dbReference type="NCBI Taxonomy" id="1890"/>
    <lineage>
        <taxon>Bacteria</taxon>
        <taxon>Bacillati</taxon>
        <taxon>Actinomycetota</taxon>
        <taxon>Actinomycetes</taxon>
        <taxon>Kitasatosporales</taxon>
        <taxon>Streptomycetaceae</taxon>
        <taxon>Streptomyces</taxon>
    </lineage>
</organism>
<evidence type="ECO:0000256" key="1">
    <source>
        <dbReference type="SAM" id="MobiDB-lite"/>
    </source>
</evidence>
<feature type="region of interest" description="Disordered" evidence="1">
    <location>
        <begin position="818"/>
        <end position="847"/>
    </location>
</feature>
<dbReference type="AlphaFoldDB" id="A0AAE7CPL5"/>
<dbReference type="InterPro" id="IPR011990">
    <property type="entry name" value="TPR-like_helical_dom_sf"/>
</dbReference>
<evidence type="ECO:0000259" key="2">
    <source>
        <dbReference type="Pfam" id="PF12770"/>
    </source>
</evidence>
<name>A0AAE7CPL5_STRAT</name>
<dbReference type="RefSeq" id="WP_143648540.1">
    <property type="nucleotide sequence ID" value="NZ_CM007717.1"/>
</dbReference>
<dbReference type="Pfam" id="PF12770">
    <property type="entry name" value="CHAT"/>
    <property type="match status" value="1"/>
</dbReference>
<proteinExistence type="predicted"/>
<feature type="domain" description="CHAT" evidence="2">
    <location>
        <begin position="953"/>
        <end position="1268"/>
    </location>
</feature>
<dbReference type="Proteomes" id="UP000502504">
    <property type="component" value="Chromosome"/>
</dbReference>
<reference evidence="3 4" key="1">
    <citation type="submission" date="2020-03" db="EMBL/GenBank/DDBJ databases">
        <title>Is there a link between lipid content and antibiotic production in Streptomyces?</title>
        <authorList>
            <person name="David M."/>
            <person name="Lejeune C."/>
            <person name="Abreu S."/>
            <person name="Thibessard A."/>
            <person name="Leblond P."/>
            <person name="Chaminade P."/>
            <person name="Virolle M.-J."/>
        </authorList>
    </citation>
    <scope>NUCLEOTIDE SEQUENCE [LARGE SCALE GENOMIC DNA]</scope>
    <source>
        <strain evidence="3 4">DSM 41481</strain>
    </source>
</reference>
<sequence>MAVRDRVRRIAEYPGLRAALEAEALDEARQLGAFVDPEVDLDLALRRVDACRALGWFHWYRHLALRHGVDQGDLDKAVRLLTFCFVAGQVDLPTDLLPRIMLQPEAVFAIDCMTTSGAPALQTRVITAMRHTLRATDDDHPTRSVYLRFLAEALLERFRTEGRRSDLDTAVRSFRAALHAATHGADDAVLLLGLAAALLERHTLTGGGSDLDGAVDCLRSACAAAPPEDPLGTEAATGLVAVLLQRFRNTLRRADLDAAAKTLDDMMLRDADADADADADDSDSDSDSDSNPVHTLQLLEIGTAFSTLFEHTRRLEDLDRGADFLDRFVRAAPDDNSDRALCLGMLALMSRDRYHVTHEPGDLDRWIEKARTAVRTVEGGSADHATFVGELGVAHQSRFDLKGLPDDLDEAVRYTQTAVDLTPDAGADRAGHLTNLAATLHTRFTHQGLPKDLDRAVDCLREALVSAPREGDERATTLSNLSGALLDRFHQFKADKDMDEAVTVGRAAVDNAPHGHPHRAAAQANLAMVLTTRFDVSRRRDDLDQAVRLSSASAAGFAPGHPDRPASLCDWGTALGMRFRHFGDPSDLDEAIGCFRKAIESTGGDVNRCAAAWSNLGIALRSRAERTSNTADLDEAISLFRTAEQGVRATDHQRVLFQTNRAGALMQRYERTNDPADRQQAVVAMQEAAKAPSGSPSMRIAAATRAAALLADSSAGSAADMAVLAVELLPQVAPRQLARGDRQRALGSLSGLASFAASLVLADDRAPEATRGRRALQLLEMGRAVLLSQALDIRGDLTELRRRDRALADRFVRLRSRLDLPSGPSPEPAHYPTTHPGQPRGAGEHHRPRLAHALADTLDEIRRLDGFESFAIAPAVGELLDQARRGPVVVFNIGERGGHALMVTSGGVDTLPLPELTADTTVRKAAEFRIAVQSITDGTDGGLPTDPHGTMRDVLDWLWTAAAGPVLDALGLHCRPAGSADWPRVWWVPGGLLGLLPLHAAGQYSARSGHTHRCTVLDRVVSSYTPTVRALAHARRRTPDRSASGRALVVAMPTTPGLPADGRLDHVDGEVAVLRRHLPDVTLLREPDGTTPGGLGVARPATPTKAAVLDRLPDCSIAHFACHGESDTADPAHSRLVLHDHRSDPFTVASLDAVHLDRAELAYLSACHTAASDADQLLDEAIHLTSAFQLAGFRHVVGTLWPINDRIATLVADTFYTHLRTGTGRLNTGRSALALHLAVRAIRDGDDLSAQTDRAARPYLWAAYLHAGA</sequence>
<gene>
    <name evidence="3" type="ORF">HCX60_37385</name>
</gene>
<dbReference type="InterPro" id="IPR024983">
    <property type="entry name" value="CHAT_dom"/>
</dbReference>
<evidence type="ECO:0000313" key="4">
    <source>
        <dbReference type="Proteomes" id="UP000502504"/>
    </source>
</evidence>
<dbReference type="SUPFAM" id="SSF81901">
    <property type="entry name" value="HCP-like"/>
    <property type="match status" value="1"/>
</dbReference>
<evidence type="ECO:0000313" key="3">
    <source>
        <dbReference type="EMBL" id="QIT48499.1"/>
    </source>
</evidence>
<accession>A0AAE7CPL5</accession>
<dbReference type="Gene3D" id="1.25.40.10">
    <property type="entry name" value="Tetratricopeptide repeat domain"/>
    <property type="match status" value="2"/>
</dbReference>
<protein>
    <submittedName>
        <fullName evidence="3">CHAT domain-containing protein</fullName>
    </submittedName>
</protein>
<dbReference type="EMBL" id="CP050692">
    <property type="protein sequence ID" value="QIT48499.1"/>
    <property type="molecule type" value="Genomic_DNA"/>
</dbReference>